<sequence length="299" mass="33576">MKGRTNYGVGAMKIGIIGGGSIGLLFGGYLAEQHEVTLYTRTEHQANEINKNGVTIDQQNTSKTYRVQAFTSTSSVIEEDIVIFAVKQYILEEVLSKTLDLDKVHTVCFLQNGMGHMDIIEKLRNPTILIGVVEHGALKVSENQVIHTGVGRTKIAAIKGENKAFDVKLNEFIFEYHDNWYEIVTSKLIANAVINPLTALYGVKNGRLLENTYFHNQMKALFNEITSVIPSNHEKMWELVKNICKNTAQNKSSMLRDIEEGRRTEIDAILGYVLAEAVKKNMEVAITKFLYDSIKGFEN</sequence>
<evidence type="ECO:0000256" key="10">
    <source>
        <dbReference type="ARBA" id="ARBA00048793"/>
    </source>
</evidence>
<keyword evidence="12" id="KW-1133">Transmembrane helix</keyword>
<dbReference type="PANTHER" id="PTHR43765:SF2">
    <property type="entry name" value="2-DEHYDROPANTOATE 2-REDUCTASE"/>
    <property type="match status" value="1"/>
</dbReference>
<keyword evidence="16" id="KW-1185">Reference proteome</keyword>
<evidence type="ECO:0000256" key="11">
    <source>
        <dbReference type="RuleBase" id="RU362068"/>
    </source>
</evidence>
<dbReference type="EC" id="1.1.1.169" evidence="4 11"/>
<dbReference type="GO" id="GO:0050661">
    <property type="term" value="F:NADP binding"/>
    <property type="evidence" value="ECO:0007669"/>
    <property type="project" value="TreeGrafter"/>
</dbReference>
<protein>
    <recommendedName>
        <fullName evidence="5 11">2-dehydropantoate 2-reductase</fullName>
        <ecNumber evidence="4 11">1.1.1.169</ecNumber>
    </recommendedName>
    <alternativeName>
        <fullName evidence="9 11">Ketopantoate reductase</fullName>
    </alternativeName>
</protein>
<keyword evidence="12" id="KW-0472">Membrane</keyword>
<dbReference type="InterPro" id="IPR013752">
    <property type="entry name" value="KPA_reductase"/>
</dbReference>
<dbReference type="SUPFAM" id="SSF51735">
    <property type="entry name" value="NAD(P)-binding Rossmann-fold domains"/>
    <property type="match status" value="1"/>
</dbReference>
<evidence type="ECO:0000256" key="6">
    <source>
        <dbReference type="ARBA" id="ARBA00022655"/>
    </source>
</evidence>
<dbReference type="InterPro" id="IPR003710">
    <property type="entry name" value="ApbA"/>
</dbReference>
<dbReference type="InterPro" id="IPR036291">
    <property type="entry name" value="NAD(P)-bd_dom_sf"/>
</dbReference>
<evidence type="ECO:0000259" key="13">
    <source>
        <dbReference type="Pfam" id="PF02558"/>
    </source>
</evidence>
<dbReference type="InterPro" id="IPR008927">
    <property type="entry name" value="6-PGluconate_DH-like_C_sf"/>
</dbReference>
<evidence type="ECO:0000256" key="5">
    <source>
        <dbReference type="ARBA" id="ARBA00019465"/>
    </source>
</evidence>
<keyword evidence="8 11" id="KW-0560">Oxidoreductase</keyword>
<dbReference type="EMBL" id="SLUB01000004">
    <property type="protein sequence ID" value="THE14376.1"/>
    <property type="molecule type" value="Genomic_DNA"/>
</dbReference>
<evidence type="ECO:0000313" key="15">
    <source>
        <dbReference type="EMBL" id="THE14376.1"/>
    </source>
</evidence>
<dbReference type="InterPro" id="IPR013328">
    <property type="entry name" value="6PGD_dom2"/>
</dbReference>
<evidence type="ECO:0000256" key="4">
    <source>
        <dbReference type="ARBA" id="ARBA00013014"/>
    </source>
</evidence>
<comment type="pathway">
    <text evidence="2 11">Cofactor biosynthesis; (R)-pantothenate biosynthesis; (R)-pantoate from 3-methyl-2-oxobutanoate: step 2/2.</text>
</comment>
<dbReference type="Pfam" id="PF08546">
    <property type="entry name" value="ApbA_C"/>
    <property type="match status" value="1"/>
</dbReference>
<comment type="similarity">
    <text evidence="3 11">Belongs to the ketopantoate reductase family.</text>
</comment>
<dbReference type="GO" id="GO:0008677">
    <property type="term" value="F:2-dehydropantoate 2-reductase activity"/>
    <property type="evidence" value="ECO:0007669"/>
    <property type="project" value="UniProtKB-EC"/>
</dbReference>
<evidence type="ECO:0000256" key="3">
    <source>
        <dbReference type="ARBA" id="ARBA00007870"/>
    </source>
</evidence>
<dbReference type="Pfam" id="PF02558">
    <property type="entry name" value="ApbA"/>
    <property type="match status" value="1"/>
</dbReference>
<dbReference type="NCBIfam" id="TIGR00745">
    <property type="entry name" value="apbA_panE"/>
    <property type="match status" value="1"/>
</dbReference>
<dbReference type="InterPro" id="IPR013332">
    <property type="entry name" value="KPR_N"/>
</dbReference>
<keyword evidence="7 11" id="KW-0521">NADP</keyword>
<reference evidence="15 16" key="1">
    <citation type="journal article" date="2019" name="Indoor Air">
        <title>Impacts of indoor surface finishes on bacterial viability.</title>
        <authorList>
            <person name="Hu J."/>
            <person name="Maamar S.B."/>
            <person name="Glawe A.J."/>
            <person name="Gottel N."/>
            <person name="Gilbert J.A."/>
            <person name="Hartmann E.M."/>
        </authorList>
    </citation>
    <scope>NUCLEOTIDE SEQUENCE [LARGE SCALE GENOMIC DNA]</scope>
    <source>
        <strain evidence="15 16">AF060A6</strain>
    </source>
</reference>
<dbReference type="SUPFAM" id="SSF48179">
    <property type="entry name" value="6-phosphogluconate dehydrogenase C-terminal domain-like"/>
    <property type="match status" value="1"/>
</dbReference>
<dbReference type="Proteomes" id="UP000306477">
    <property type="component" value="Unassembled WGS sequence"/>
</dbReference>
<accession>A0A4S3PXY6</accession>
<gene>
    <name evidence="15" type="ORF">E1I69_03625</name>
</gene>
<feature type="domain" description="Ketopantoate reductase N-terminal" evidence="13">
    <location>
        <begin position="14"/>
        <end position="159"/>
    </location>
</feature>
<evidence type="ECO:0000256" key="9">
    <source>
        <dbReference type="ARBA" id="ARBA00032024"/>
    </source>
</evidence>
<dbReference type="UniPathway" id="UPA00028">
    <property type="reaction ID" value="UER00004"/>
</dbReference>
<comment type="caution">
    <text evidence="15">The sequence shown here is derived from an EMBL/GenBank/DDBJ whole genome shotgun (WGS) entry which is preliminary data.</text>
</comment>
<evidence type="ECO:0000256" key="12">
    <source>
        <dbReference type="SAM" id="Phobius"/>
    </source>
</evidence>
<evidence type="ECO:0000256" key="1">
    <source>
        <dbReference type="ARBA" id="ARBA00002919"/>
    </source>
</evidence>
<evidence type="ECO:0000313" key="16">
    <source>
        <dbReference type="Proteomes" id="UP000306477"/>
    </source>
</evidence>
<feature type="transmembrane region" description="Helical" evidence="12">
    <location>
        <begin position="12"/>
        <end position="31"/>
    </location>
</feature>
<proteinExistence type="inferred from homology"/>
<dbReference type="Gene3D" id="1.10.1040.10">
    <property type="entry name" value="N-(1-d-carboxylethyl)-l-norvaline Dehydrogenase, domain 2"/>
    <property type="match status" value="1"/>
</dbReference>
<dbReference type="AlphaFoldDB" id="A0A4S3PXY6"/>
<evidence type="ECO:0000256" key="7">
    <source>
        <dbReference type="ARBA" id="ARBA00022857"/>
    </source>
</evidence>
<evidence type="ECO:0000259" key="14">
    <source>
        <dbReference type="Pfam" id="PF08546"/>
    </source>
</evidence>
<dbReference type="NCBIfam" id="NF005093">
    <property type="entry name" value="PRK06522.2-4"/>
    <property type="match status" value="1"/>
</dbReference>
<dbReference type="GO" id="GO:0015940">
    <property type="term" value="P:pantothenate biosynthetic process"/>
    <property type="evidence" value="ECO:0007669"/>
    <property type="project" value="UniProtKB-UniPathway"/>
</dbReference>
<dbReference type="InterPro" id="IPR050838">
    <property type="entry name" value="Ketopantoate_reductase"/>
</dbReference>
<feature type="domain" description="Ketopantoate reductase C-terminal" evidence="14">
    <location>
        <begin position="182"/>
        <end position="297"/>
    </location>
</feature>
<evidence type="ECO:0000256" key="8">
    <source>
        <dbReference type="ARBA" id="ARBA00023002"/>
    </source>
</evidence>
<dbReference type="OrthoDB" id="9800163at2"/>
<organism evidence="15 16">
    <name type="scientific">Bacillus timonensis</name>
    <dbReference type="NCBI Taxonomy" id="1033734"/>
    <lineage>
        <taxon>Bacteria</taxon>
        <taxon>Bacillati</taxon>
        <taxon>Bacillota</taxon>
        <taxon>Bacilli</taxon>
        <taxon>Bacillales</taxon>
        <taxon>Bacillaceae</taxon>
        <taxon>Bacillus</taxon>
    </lineage>
</organism>
<dbReference type="Gene3D" id="3.40.50.720">
    <property type="entry name" value="NAD(P)-binding Rossmann-like Domain"/>
    <property type="match status" value="1"/>
</dbReference>
<keyword evidence="6 11" id="KW-0566">Pantothenate biosynthesis</keyword>
<comment type="function">
    <text evidence="1 11">Catalyzes the NADPH-dependent reduction of ketopantoate into pantoic acid.</text>
</comment>
<dbReference type="PANTHER" id="PTHR43765">
    <property type="entry name" value="2-DEHYDROPANTOATE 2-REDUCTASE-RELATED"/>
    <property type="match status" value="1"/>
</dbReference>
<comment type="catalytic activity">
    <reaction evidence="10 11">
        <text>(R)-pantoate + NADP(+) = 2-dehydropantoate + NADPH + H(+)</text>
        <dbReference type="Rhea" id="RHEA:16233"/>
        <dbReference type="ChEBI" id="CHEBI:11561"/>
        <dbReference type="ChEBI" id="CHEBI:15378"/>
        <dbReference type="ChEBI" id="CHEBI:15980"/>
        <dbReference type="ChEBI" id="CHEBI:57783"/>
        <dbReference type="ChEBI" id="CHEBI:58349"/>
        <dbReference type="EC" id="1.1.1.169"/>
    </reaction>
</comment>
<keyword evidence="12" id="KW-0812">Transmembrane</keyword>
<name>A0A4S3PXY6_9BACI</name>
<dbReference type="GO" id="GO:0005737">
    <property type="term" value="C:cytoplasm"/>
    <property type="evidence" value="ECO:0007669"/>
    <property type="project" value="TreeGrafter"/>
</dbReference>
<evidence type="ECO:0000256" key="2">
    <source>
        <dbReference type="ARBA" id="ARBA00004994"/>
    </source>
</evidence>